<dbReference type="Proteomes" id="UP001335100">
    <property type="component" value="Unassembled WGS sequence"/>
</dbReference>
<dbReference type="EMBL" id="JAZDQJ010000021">
    <property type="protein sequence ID" value="MEE1935148.1"/>
    <property type="molecule type" value="Genomic_DNA"/>
</dbReference>
<dbReference type="RefSeq" id="WP_330075901.1">
    <property type="nucleotide sequence ID" value="NZ_JAZDQJ010000021.1"/>
</dbReference>
<evidence type="ECO:0000313" key="2">
    <source>
        <dbReference type="Proteomes" id="UP001335100"/>
    </source>
</evidence>
<proteinExistence type="predicted"/>
<sequence length="110" mass="12254">MSNSSFSQLDSDAARRAMDYYFNPAPEHSPAGEDMQLVVARHDLTAETAAAQAEWLLRCASSSAWEAAQRMRDKGQDQMLMVMHLLNLGRAMLDHSQRLAAKREGESGQE</sequence>
<evidence type="ECO:0000313" key="1">
    <source>
        <dbReference type="EMBL" id="MEE1935148.1"/>
    </source>
</evidence>
<gene>
    <name evidence="1" type="ORF">V0R50_18115</name>
</gene>
<name>A0ABU7HUN1_9PSED</name>
<protein>
    <submittedName>
        <fullName evidence="1">DUF3077 domain-containing protein</fullName>
    </submittedName>
</protein>
<reference evidence="1 2" key="1">
    <citation type="submission" date="2024-01" db="EMBL/GenBank/DDBJ databases">
        <title>Unpublished Manusciprt.</title>
        <authorList>
            <person name="Duman M."/>
            <person name="Valdes E.G."/>
            <person name="Ajmi N."/>
            <person name="Altun S."/>
            <person name="Saticioglu I.B."/>
        </authorList>
    </citation>
    <scope>NUCLEOTIDE SEQUENCE [LARGE SCALE GENOMIC DNA]</scope>
    <source>
        <strain evidence="1 2">148P</strain>
    </source>
</reference>
<organism evidence="1 2">
    <name type="scientific">Pseudomonas ulcerans</name>
    <dbReference type="NCBI Taxonomy" id="3115852"/>
    <lineage>
        <taxon>Bacteria</taxon>
        <taxon>Pseudomonadati</taxon>
        <taxon>Pseudomonadota</taxon>
        <taxon>Gammaproteobacteria</taxon>
        <taxon>Pseudomonadales</taxon>
        <taxon>Pseudomonadaceae</taxon>
        <taxon>Pseudomonas</taxon>
    </lineage>
</organism>
<accession>A0ABU7HUN1</accession>
<keyword evidence="2" id="KW-1185">Reference proteome</keyword>
<comment type="caution">
    <text evidence="1">The sequence shown here is derived from an EMBL/GenBank/DDBJ whole genome shotgun (WGS) entry which is preliminary data.</text>
</comment>